<dbReference type="EMBL" id="MHCZ01000042">
    <property type="protein sequence ID" value="OGY29075.1"/>
    <property type="molecule type" value="Genomic_DNA"/>
</dbReference>
<evidence type="ECO:0000259" key="14">
    <source>
        <dbReference type="PROSITE" id="PS50151"/>
    </source>
</evidence>
<evidence type="ECO:0000256" key="5">
    <source>
        <dbReference type="ARBA" id="ARBA00022763"/>
    </source>
</evidence>
<evidence type="ECO:0000256" key="7">
    <source>
        <dbReference type="ARBA" id="ARBA00022840"/>
    </source>
</evidence>
<accession>A0A1G1WMV8</accession>
<organism evidence="17 18">
    <name type="scientific">Candidatus Woykebacteria bacterium RIFCSPHIGHO2_12_FULL_45_10</name>
    <dbReference type="NCBI Taxonomy" id="1802603"/>
    <lineage>
        <taxon>Bacteria</taxon>
        <taxon>Candidatus Woykeibacteriota</taxon>
    </lineage>
</organism>
<keyword evidence="12 13" id="KW-0742">SOS response</keyword>
<dbReference type="PROSITE" id="PS51192">
    <property type="entry name" value="HELICASE_ATP_BIND_1"/>
    <property type="match status" value="1"/>
</dbReference>
<keyword evidence="4 12" id="KW-0547">Nucleotide-binding</keyword>
<dbReference type="GO" id="GO:0003677">
    <property type="term" value="F:DNA binding"/>
    <property type="evidence" value="ECO:0007669"/>
    <property type="project" value="UniProtKB-UniRule"/>
</dbReference>
<evidence type="ECO:0000256" key="6">
    <source>
        <dbReference type="ARBA" id="ARBA00022769"/>
    </source>
</evidence>
<comment type="subunit">
    <text evidence="10 12 13">Forms a heterotetramer with UvrA during the search for lesions. Interacts with UvrC in an incision complex.</text>
</comment>
<evidence type="ECO:0000256" key="1">
    <source>
        <dbReference type="ARBA" id="ARBA00004496"/>
    </source>
</evidence>
<evidence type="ECO:0000256" key="3">
    <source>
        <dbReference type="ARBA" id="ARBA00022490"/>
    </source>
</evidence>
<dbReference type="InterPro" id="IPR001650">
    <property type="entry name" value="Helicase_C-like"/>
</dbReference>
<dbReference type="GO" id="GO:0009380">
    <property type="term" value="C:excinuclease repair complex"/>
    <property type="evidence" value="ECO:0007669"/>
    <property type="project" value="InterPro"/>
</dbReference>
<comment type="caution">
    <text evidence="17">The sequence shown here is derived from an EMBL/GenBank/DDBJ whole genome shotgun (WGS) entry which is preliminary data.</text>
</comment>
<feature type="short sequence motif" description="Beta-hairpin" evidence="12">
    <location>
        <begin position="91"/>
        <end position="114"/>
    </location>
</feature>
<dbReference type="SUPFAM" id="SSF52540">
    <property type="entry name" value="P-loop containing nucleoside triphosphate hydrolases"/>
    <property type="match status" value="2"/>
</dbReference>
<dbReference type="InterPro" id="IPR036876">
    <property type="entry name" value="UVR_dom_sf"/>
</dbReference>
<evidence type="ECO:0000313" key="18">
    <source>
        <dbReference type="Proteomes" id="UP000178068"/>
    </source>
</evidence>
<dbReference type="Gene3D" id="4.10.860.10">
    <property type="entry name" value="UVR domain"/>
    <property type="match status" value="1"/>
</dbReference>
<dbReference type="PROSITE" id="PS50151">
    <property type="entry name" value="UVR"/>
    <property type="match status" value="1"/>
</dbReference>
<dbReference type="GO" id="GO:0005524">
    <property type="term" value="F:ATP binding"/>
    <property type="evidence" value="ECO:0007669"/>
    <property type="project" value="UniProtKB-UniRule"/>
</dbReference>
<dbReference type="Pfam" id="PF00271">
    <property type="entry name" value="Helicase_C"/>
    <property type="match status" value="1"/>
</dbReference>
<dbReference type="CDD" id="cd18790">
    <property type="entry name" value="SF2_C_UvrB"/>
    <property type="match status" value="1"/>
</dbReference>
<evidence type="ECO:0000313" key="17">
    <source>
        <dbReference type="EMBL" id="OGY29075.1"/>
    </source>
</evidence>
<dbReference type="Pfam" id="PF02151">
    <property type="entry name" value="UVR"/>
    <property type="match status" value="1"/>
</dbReference>
<comment type="subcellular location">
    <subcellularLocation>
        <location evidence="1 12 13">Cytoplasm</location>
    </subcellularLocation>
</comment>
<comment type="similarity">
    <text evidence="2 12 13">Belongs to the UvrB family.</text>
</comment>
<evidence type="ECO:0000256" key="13">
    <source>
        <dbReference type="RuleBase" id="RU003587"/>
    </source>
</evidence>
<gene>
    <name evidence="12" type="primary">uvrB</name>
    <name evidence="17" type="ORF">A3F35_02045</name>
</gene>
<evidence type="ECO:0000256" key="12">
    <source>
        <dbReference type="HAMAP-Rule" id="MF_00204"/>
    </source>
</evidence>
<dbReference type="InterPro" id="IPR006935">
    <property type="entry name" value="Helicase/UvrB_N"/>
</dbReference>
<dbReference type="InterPro" id="IPR004807">
    <property type="entry name" value="UvrB"/>
</dbReference>
<comment type="function">
    <text evidence="12">The UvrABC repair system catalyzes the recognition and processing of DNA lesions. A damage recognition complex composed of 2 UvrA and 2 UvrB subunits scans DNA for abnormalities. Upon binding of the UvrA(2)B(2) complex to a putative damaged site, the DNA wraps around one UvrB monomer. DNA wrap is dependent on ATP binding by UvrB and probably causes local melting of the DNA helix, facilitating insertion of UvrB beta-hairpin between the DNA strands. Then UvrB probes one DNA strand for the presence of a lesion. If a lesion is found the UvrA subunits dissociate and the UvrB-DNA preincision complex is formed. This complex is subsequently bound by UvrC and the second UvrB is released. If no lesion is found, the DNA wraps around the other UvrB subunit that will check the other stand for damage.</text>
</comment>
<evidence type="ECO:0000259" key="16">
    <source>
        <dbReference type="PROSITE" id="PS51194"/>
    </source>
</evidence>
<dbReference type="InterPro" id="IPR001943">
    <property type="entry name" value="UVR_dom"/>
</dbReference>
<dbReference type="NCBIfam" id="TIGR00631">
    <property type="entry name" value="uvrb"/>
    <property type="match status" value="1"/>
</dbReference>
<dbReference type="GO" id="GO:0006289">
    <property type="term" value="P:nucleotide-excision repair"/>
    <property type="evidence" value="ECO:0007669"/>
    <property type="project" value="UniProtKB-UniRule"/>
</dbReference>
<evidence type="ECO:0000256" key="8">
    <source>
        <dbReference type="ARBA" id="ARBA00022881"/>
    </source>
</evidence>
<keyword evidence="6 12" id="KW-0228">DNA excision</keyword>
<dbReference type="InterPro" id="IPR027417">
    <property type="entry name" value="P-loop_NTPase"/>
</dbReference>
<dbReference type="SMART" id="SM00490">
    <property type="entry name" value="HELICc"/>
    <property type="match status" value="1"/>
</dbReference>
<dbReference type="SUPFAM" id="SSF46600">
    <property type="entry name" value="C-terminal UvrC-binding domain of UvrB"/>
    <property type="match status" value="1"/>
</dbReference>
<dbReference type="InterPro" id="IPR024759">
    <property type="entry name" value="UvrB_YAD/RRR_dom"/>
</dbReference>
<keyword evidence="9 12" id="KW-0234">DNA repair</keyword>
<feature type="domain" description="Helicase C-terminal" evidence="16">
    <location>
        <begin position="428"/>
        <end position="594"/>
    </location>
</feature>
<dbReference type="Proteomes" id="UP000178068">
    <property type="component" value="Unassembled WGS sequence"/>
</dbReference>
<evidence type="ECO:0000256" key="10">
    <source>
        <dbReference type="ARBA" id="ARBA00026033"/>
    </source>
</evidence>
<keyword evidence="5 12" id="KW-0227">DNA damage</keyword>
<dbReference type="SMART" id="SM00487">
    <property type="entry name" value="DEXDc"/>
    <property type="match status" value="1"/>
</dbReference>
<dbReference type="Pfam" id="PF17757">
    <property type="entry name" value="UvrB_inter"/>
    <property type="match status" value="1"/>
</dbReference>
<dbReference type="PROSITE" id="PS51194">
    <property type="entry name" value="HELICASE_CTER"/>
    <property type="match status" value="1"/>
</dbReference>
<dbReference type="InterPro" id="IPR041471">
    <property type="entry name" value="UvrB_inter"/>
</dbReference>
<feature type="domain" description="Helicase ATP-binding" evidence="15">
    <location>
        <begin position="25"/>
        <end position="190"/>
    </location>
</feature>
<dbReference type="PANTHER" id="PTHR24029">
    <property type="entry name" value="UVRABC SYSTEM PROTEIN B"/>
    <property type="match status" value="1"/>
</dbReference>
<dbReference type="Pfam" id="PF12344">
    <property type="entry name" value="UvrB"/>
    <property type="match status" value="1"/>
</dbReference>
<evidence type="ECO:0000256" key="4">
    <source>
        <dbReference type="ARBA" id="ARBA00022741"/>
    </source>
</evidence>
<keyword evidence="3 12" id="KW-0963">Cytoplasm</keyword>
<evidence type="ECO:0000256" key="11">
    <source>
        <dbReference type="ARBA" id="ARBA00029504"/>
    </source>
</evidence>
<dbReference type="GO" id="GO:0009432">
    <property type="term" value="P:SOS response"/>
    <property type="evidence" value="ECO:0007669"/>
    <property type="project" value="UniProtKB-UniRule"/>
</dbReference>
<comment type="domain">
    <text evidence="12">The beta-hairpin motif is involved in DNA binding.</text>
</comment>
<dbReference type="Gene3D" id="3.40.50.300">
    <property type="entry name" value="P-loop containing nucleotide triphosphate hydrolases"/>
    <property type="match status" value="3"/>
</dbReference>
<keyword evidence="8 12" id="KW-0267">Excision nuclease</keyword>
<reference evidence="17 18" key="1">
    <citation type="journal article" date="2016" name="Nat. Commun.">
        <title>Thousands of microbial genomes shed light on interconnected biogeochemical processes in an aquifer system.</title>
        <authorList>
            <person name="Anantharaman K."/>
            <person name="Brown C.T."/>
            <person name="Hug L.A."/>
            <person name="Sharon I."/>
            <person name="Castelle C.J."/>
            <person name="Probst A.J."/>
            <person name="Thomas B.C."/>
            <person name="Singh A."/>
            <person name="Wilkins M.J."/>
            <person name="Karaoz U."/>
            <person name="Brodie E.L."/>
            <person name="Williams K.H."/>
            <person name="Hubbard S.S."/>
            <person name="Banfield J.F."/>
        </authorList>
    </citation>
    <scope>NUCLEOTIDE SEQUENCE [LARGE SCALE GENOMIC DNA]</scope>
</reference>
<dbReference type="Pfam" id="PF04851">
    <property type="entry name" value="ResIII"/>
    <property type="match status" value="1"/>
</dbReference>
<keyword evidence="7 12" id="KW-0067">ATP-binding</keyword>
<dbReference type="AlphaFoldDB" id="A0A1G1WMV8"/>
<dbReference type="CDD" id="cd17916">
    <property type="entry name" value="DEXHc_UvrB"/>
    <property type="match status" value="1"/>
</dbReference>
<dbReference type="STRING" id="1802603.A3F35_02045"/>
<proteinExistence type="inferred from homology"/>
<sequence>MEKFKLNSPFQPTGDQPEAIAKLITGLQRGDKHQSLLGATGTGKTFTIANVVNQVQKPTLVIAHNKTLAAQLASEFREFFPTNAVEYFVSYYDYYQPESYVPQIDLYIEKDASINQEIDRLRLAATKSLMTRRDVLIVASVSCIYGLGSPTAYKKSTINLFKKQKIALTEVARRLTELQYERNNLDLKRGTFRIKGDLLEVFPAYEQFVVRISFFGDEIEKISQVNSTSFEVEKELPEILVFPTRHYQMEDEDVATPLSQIREELADRLKYLKSKKKLVEAQRLEQRTKYDLEMMENIGYCNGIENYSRYFDHRKAGEPPYTLIDYFPEDFLLVIDESHMSLPQLRAMWHGEKARKSMLIDYGFRLPSAMDNRPLTFDEFSRKTNQVIYTSATPQQHELSMSTQVVEQIIRPTGIVDPEVEIRKTKGQIDNLISEIQQTVKKGERVLVTTLTKRMAEDLTEYLQERDIKVMYIHHEVDTLERIEVLRDLRRGIYDVLVGVNLLREGLDLPEVSLVAILDADKEGFLRSRTSLIQTIGRAARRVNGRVIMYADTITGSMKQAIDETDRRRAIQVKSNEEHGITPKTIEKAVHDIGERLSEIQPEAETVEELDLTKVPKDQIKRLVIDLEKAMKLAAENLEFERAALIRDQLVELKKEEVKVPKTISAAQAKKLRM</sequence>
<evidence type="ECO:0000259" key="15">
    <source>
        <dbReference type="PROSITE" id="PS51192"/>
    </source>
</evidence>
<dbReference type="HAMAP" id="MF_00204">
    <property type="entry name" value="UvrB"/>
    <property type="match status" value="1"/>
</dbReference>
<dbReference type="GO" id="GO:0009381">
    <property type="term" value="F:excinuclease ABC activity"/>
    <property type="evidence" value="ECO:0007669"/>
    <property type="project" value="UniProtKB-UniRule"/>
</dbReference>
<feature type="domain" description="UVR" evidence="14">
    <location>
        <begin position="621"/>
        <end position="656"/>
    </location>
</feature>
<name>A0A1G1WMV8_9BACT</name>
<dbReference type="GO" id="GO:0016887">
    <property type="term" value="F:ATP hydrolysis activity"/>
    <property type="evidence" value="ECO:0007669"/>
    <property type="project" value="InterPro"/>
</dbReference>
<dbReference type="GO" id="GO:0005737">
    <property type="term" value="C:cytoplasm"/>
    <property type="evidence" value="ECO:0007669"/>
    <property type="project" value="UniProtKB-SubCell"/>
</dbReference>
<dbReference type="NCBIfam" id="NF003673">
    <property type="entry name" value="PRK05298.1"/>
    <property type="match status" value="1"/>
</dbReference>
<protein>
    <recommendedName>
        <fullName evidence="11 12">UvrABC system protein B</fullName>
        <shortName evidence="12">Protein UvrB</shortName>
    </recommendedName>
    <alternativeName>
        <fullName evidence="12">Excinuclease ABC subunit B</fullName>
    </alternativeName>
</protein>
<evidence type="ECO:0000256" key="9">
    <source>
        <dbReference type="ARBA" id="ARBA00023204"/>
    </source>
</evidence>
<evidence type="ECO:0000256" key="2">
    <source>
        <dbReference type="ARBA" id="ARBA00008533"/>
    </source>
</evidence>
<feature type="binding site" evidence="12">
    <location>
        <begin position="38"/>
        <end position="45"/>
    </location>
    <ligand>
        <name>ATP</name>
        <dbReference type="ChEBI" id="CHEBI:30616"/>
    </ligand>
</feature>
<dbReference type="InterPro" id="IPR014001">
    <property type="entry name" value="Helicase_ATP-bd"/>
</dbReference>
<dbReference type="PANTHER" id="PTHR24029:SF0">
    <property type="entry name" value="UVRABC SYSTEM PROTEIN B"/>
    <property type="match status" value="1"/>
</dbReference>